<protein>
    <submittedName>
        <fullName evidence="1">Uncharacterized protein</fullName>
    </submittedName>
</protein>
<organism evidence="1 2">
    <name type="scientific">Candidatus Brocadia carolinensis</name>
    <dbReference type="NCBI Taxonomy" id="1004156"/>
    <lineage>
        <taxon>Bacteria</taxon>
        <taxon>Pseudomonadati</taxon>
        <taxon>Planctomycetota</taxon>
        <taxon>Candidatus Brocadiia</taxon>
        <taxon>Candidatus Brocadiales</taxon>
        <taxon>Candidatus Brocadiaceae</taxon>
        <taxon>Candidatus Brocadia</taxon>
    </lineage>
</organism>
<accession>A0A1V4AP81</accession>
<name>A0A1V4AP81_9BACT</name>
<dbReference type="Proteomes" id="UP000189681">
    <property type="component" value="Unassembled WGS sequence"/>
</dbReference>
<proteinExistence type="predicted"/>
<comment type="caution">
    <text evidence="1">The sequence shown here is derived from an EMBL/GenBank/DDBJ whole genome shotgun (WGS) entry which is preliminary data.</text>
</comment>
<dbReference type="AlphaFoldDB" id="A0A1V4AP81"/>
<dbReference type="EMBL" id="AYTS01000195">
    <property type="protein sequence ID" value="OOP54938.1"/>
    <property type="molecule type" value="Genomic_DNA"/>
</dbReference>
<sequence>MTSWNSINSCKGFTWVYEMQHIVGIVQGEQSPVIQKDIRIKSTCDCNLFPPREALMKSKDYGFASEFDWGLYH</sequence>
<evidence type="ECO:0000313" key="1">
    <source>
        <dbReference type="EMBL" id="OOP54938.1"/>
    </source>
</evidence>
<reference evidence="1 2" key="1">
    <citation type="journal article" date="2017" name="Water Res.">
        <title>Discovery and metagenomic analysis of an anammox bacterial enrichment related to Candidatus "Brocadia caroliniensis" in a full-scale glycerol-fed nitritation-denitritation separate centrate treatment process.</title>
        <authorList>
            <person name="Park H."/>
            <person name="Brotto A.C."/>
            <person name="van Loosdrecht M.C."/>
            <person name="Chandran K."/>
        </authorList>
    </citation>
    <scope>NUCLEOTIDE SEQUENCE [LARGE SCALE GENOMIC DNA]</scope>
    <source>
        <strain evidence="1">26THWARD</strain>
    </source>
</reference>
<gene>
    <name evidence="1" type="ORF">AYP45_17555</name>
</gene>
<evidence type="ECO:0000313" key="2">
    <source>
        <dbReference type="Proteomes" id="UP000189681"/>
    </source>
</evidence>